<evidence type="ECO:0000313" key="8">
    <source>
        <dbReference type="EMBL" id="WMV11735.1"/>
    </source>
</evidence>
<name>A0AAF0PXG9_SOLVR</name>
<evidence type="ECO:0000256" key="2">
    <source>
        <dbReference type="ARBA" id="ARBA00022729"/>
    </source>
</evidence>
<dbReference type="PROSITE" id="PS00772">
    <property type="entry name" value="BARWIN_2"/>
    <property type="match status" value="1"/>
</dbReference>
<sequence>MVKLSCAPILLALVLCISLTSVANAQQCGSQRGGALCDNNLCCSQFGWCGSTPEYCSPSQGCQSQCSGSGPAPGQGGSAQNVRATYHIYNPQNVGWDLNAVSAYCSTWDADKPYAWRSKYGWTAFCGPAGPRGQDSCGKCLMVTNTRTGAQTTVRIVDQCSNGGLDLDINVFQQIDTDGVGNQQGHLIVNYQFVDCGDNVNVPLLSVVDKE</sequence>
<feature type="disulfide bond" evidence="4">
    <location>
        <begin position="37"/>
        <end position="49"/>
    </location>
</feature>
<dbReference type="InterPro" id="IPR044301">
    <property type="entry name" value="PR4"/>
</dbReference>
<dbReference type="Gene3D" id="3.30.60.10">
    <property type="entry name" value="Endochitinase-like"/>
    <property type="match status" value="1"/>
</dbReference>
<organism evidence="8 9">
    <name type="scientific">Solanum verrucosum</name>
    <dbReference type="NCBI Taxonomy" id="315347"/>
    <lineage>
        <taxon>Eukaryota</taxon>
        <taxon>Viridiplantae</taxon>
        <taxon>Streptophyta</taxon>
        <taxon>Embryophyta</taxon>
        <taxon>Tracheophyta</taxon>
        <taxon>Spermatophyta</taxon>
        <taxon>Magnoliopsida</taxon>
        <taxon>eudicotyledons</taxon>
        <taxon>Gunneridae</taxon>
        <taxon>Pentapetalae</taxon>
        <taxon>asterids</taxon>
        <taxon>lamiids</taxon>
        <taxon>Solanales</taxon>
        <taxon>Solanaceae</taxon>
        <taxon>Solanoideae</taxon>
        <taxon>Solaneae</taxon>
        <taxon>Solanum</taxon>
    </lineage>
</organism>
<evidence type="ECO:0000313" key="9">
    <source>
        <dbReference type="Proteomes" id="UP001234989"/>
    </source>
</evidence>
<dbReference type="EMBL" id="CP133612">
    <property type="protein sequence ID" value="WMV11735.1"/>
    <property type="molecule type" value="Genomic_DNA"/>
</dbReference>
<feature type="signal peptide" evidence="5">
    <location>
        <begin position="1"/>
        <end position="25"/>
    </location>
</feature>
<dbReference type="SUPFAM" id="SSF57016">
    <property type="entry name" value="Plant lectins/antimicrobial peptides"/>
    <property type="match status" value="1"/>
</dbReference>
<evidence type="ECO:0000256" key="3">
    <source>
        <dbReference type="ARBA" id="ARBA00023157"/>
    </source>
</evidence>
<dbReference type="PRINTS" id="PR00602">
    <property type="entry name" value="BARWIN"/>
</dbReference>
<dbReference type="FunFam" id="2.40.40.10:FF:000007">
    <property type="entry name" value="Papaya barwin-like protein"/>
    <property type="match status" value="1"/>
</dbReference>
<dbReference type="GO" id="GO:0050832">
    <property type="term" value="P:defense response to fungus"/>
    <property type="evidence" value="ECO:0007669"/>
    <property type="project" value="InterPro"/>
</dbReference>
<dbReference type="InterPro" id="IPR018226">
    <property type="entry name" value="Barwin_CS"/>
</dbReference>
<proteinExistence type="predicted"/>
<evidence type="ECO:0000256" key="4">
    <source>
        <dbReference type="PROSITE-ProRule" id="PRU00261"/>
    </source>
</evidence>
<dbReference type="Pfam" id="PF00967">
    <property type="entry name" value="Barwin"/>
    <property type="match status" value="1"/>
</dbReference>
<evidence type="ECO:0008006" key="10">
    <source>
        <dbReference type="Google" id="ProtNLM"/>
    </source>
</evidence>
<feature type="domain" description="Chitin-binding type-1" evidence="6">
    <location>
        <begin position="25"/>
        <end position="68"/>
    </location>
</feature>
<keyword evidence="2 5" id="KW-0732">Signal</keyword>
<feature type="chain" id="PRO_5042230824" description="Wound-induced protein WIN2" evidence="5">
    <location>
        <begin position="26"/>
        <end position="211"/>
    </location>
</feature>
<gene>
    <name evidence="8" type="ORF">MTR67_005120</name>
</gene>
<dbReference type="Gene3D" id="2.40.40.10">
    <property type="entry name" value="RlpA-like domain"/>
    <property type="match status" value="1"/>
</dbReference>
<dbReference type="GO" id="GO:0004540">
    <property type="term" value="F:RNA nuclease activity"/>
    <property type="evidence" value="ECO:0007669"/>
    <property type="project" value="InterPro"/>
</dbReference>
<dbReference type="CDD" id="cd06921">
    <property type="entry name" value="ChtBD1_GH19_hevein"/>
    <property type="match status" value="1"/>
</dbReference>
<keyword evidence="1 4" id="KW-0147">Chitin-binding</keyword>
<dbReference type="PROSITE" id="PS00771">
    <property type="entry name" value="BARWIN_1"/>
    <property type="match status" value="1"/>
</dbReference>
<feature type="disulfide bond" evidence="4">
    <location>
        <begin position="62"/>
        <end position="66"/>
    </location>
</feature>
<protein>
    <recommendedName>
        <fullName evidence="10">Wound-induced protein WIN2</fullName>
    </recommendedName>
</protein>
<reference evidence="8" key="1">
    <citation type="submission" date="2023-08" db="EMBL/GenBank/DDBJ databases">
        <title>A de novo genome assembly of Solanum verrucosum Schlechtendal, a Mexican diploid species geographically isolated from the other diploid A-genome species in potato relatives.</title>
        <authorList>
            <person name="Hosaka K."/>
        </authorList>
    </citation>
    <scope>NUCLEOTIDE SEQUENCE</scope>
    <source>
        <tissue evidence="8">Young leaves</tissue>
    </source>
</reference>
<dbReference type="GO" id="GO:0008061">
    <property type="term" value="F:chitin binding"/>
    <property type="evidence" value="ECO:0007669"/>
    <property type="project" value="UniProtKB-UniRule"/>
</dbReference>
<dbReference type="FunFam" id="3.30.60.10:FF:000001">
    <property type="entry name" value="Basic endochitinase"/>
    <property type="match status" value="1"/>
</dbReference>
<dbReference type="InterPro" id="IPR001002">
    <property type="entry name" value="Chitin-bd_1"/>
</dbReference>
<dbReference type="PANTHER" id="PTHR46351">
    <property type="entry name" value="WOUND-INDUCED PROTEIN WIN2"/>
    <property type="match status" value="1"/>
</dbReference>
<dbReference type="CDD" id="cd22777">
    <property type="entry name" value="DPBB_barwin-like"/>
    <property type="match status" value="1"/>
</dbReference>
<feature type="disulfide bond" evidence="4">
    <location>
        <begin position="28"/>
        <end position="43"/>
    </location>
</feature>
<dbReference type="InterPro" id="IPR001153">
    <property type="entry name" value="Barwin_dom"/>
</dbReference>
<dbReference type="InterPro" id="IPR018371">
    <property type="entry name" value="Chitin-binding_1_CS"/>
</dbReference>
<dbReference type="PROSITE" id="PS50941">
    <property type="entry name" value="CHIT_BIND_I_2"/>
    <property type="match status" value="1"/>
</dbReference>
<dbReference type="Proteomes" id="UP001234989">
    <property type="component" value="Chromosome 1"/>
</dbReference>
<dbReference type="AlphaFoldDB" id="A0AAF0PXG9"/>
<dbReference type="GO" id="GO:0042742">
    <property type="term" value="P:defense response to bacterium"/>
    <property type="evidence" value="ECO:0007669"/>
    <property type="project" value="InterPro"/>
</dbReference>
<dbReference type="InterPro" id="IPR036861">
    <property type="entry name" value="Endochitinase-like_sf"/>
</dbReference>
<dbReference type="InterPro" id="IPR036908">
    <property type="entry name" value="RlpA-like_sf"/>
</dbReference>
<dbReference type="PROSITE" id="PS51174">
    <property type="entry name" value="BARWIN_3"/>
    <property type="match status" value="1"/>
</dbReference>
<dbReference type="PANTHER" id="PTHR46351:SF3">
    <property type="entry name" value="WOUND-INDUCED PROTEIN WIN2"/>
    <property type="match status" value="1"/>
</dbReference>
<evidence type="ECO:0000256" key="5">
    <source>
        <dbReference type="SAM" id="SignalP"/>
    </source>
</evidence>
<evidence type="ECO:0000259" key="7">
    <source>
        <dbReference type="PROSITE" id="PS51174"/>
    </source>
</evidence>
<dbReference type="PRINTS" id="PR00451">
    <property type="entry name" value="CHITINBINDNG"/>
</dbReference>
<evidence type="ECO:0000259" key="6">
    <source>
        <dbReference type="PROSITE" id="PS50941"/>
    </source>
</evidence>
<dbReference type="PROSITE" id="PS00026">
    <property type="entry name" value="CHIT_BIND_I_1"/>
    <property type="match status" value="1"/>
</dbReference>
<feature type="domain" description="Barwin" evidence="7">
    <location>
        <begin position="77"/>
        <end position="198"/>
    </location>
</feature>
<dbReference type="SUPFAM" id="SSF50685">
    <property type="entry name" value="Barwin-like endoglucanases"/>
    <property type="match status" value="1"/>
</dbReference>
<dbReference type="Pfam" id="PF00187">
    <property type="entry name" value="Chitin_bind_1"/>
    <property type="match status" value="1"/>
</dbReference>
<evidence type="ECO:0000256" key="1">
    <source>
        <dbReference type="ARBA" id="ARBA00022669"/>
    </source>
</evidence>
<keyword evidence="9" id="KW-1185">Reference proteome</keyword>
<keyword evidence="3 4" id="KW-1015">Disulfide bond</keyword>
<feature type="disulfide bond" evidence="4">
    <location>
        <begin position="42"/>
        <end position="56"/>
    </location>
</feature>
<accession>A0AAF0PXG9</accession>
<dbReference type="SMART" id="SM00270">
    <property type="entry name" value="ChtBD1"/>
    <property type="match status" value="1"/>
</dbReference>